<dbReference type="Proteomes" id="UP000005237">
    <property type="component" value="Unassembled WGS sequence"/>
</dbReference>
<reference evidence="2" key="1">
    <citation type="submission" date="2010-08" db="EMBL/GenBank/DDBJ databases">
        <authorList>
            <consortium name="Caenorhabditis japonica Sequencing Consortium"/>
            <person name="Wilson R.K."/>
        </authorList>
    </citation>
    <scope>NUCLEOTIDE SEQUENCE [LARGE SCALE GENOMIC DNA]</scope>
    <source>
        <strain evidence="2">DF5081</strain>
    </source>
</reference>
<dbReference type="EnsemblMetazoa" id="CJA30975.1">
    <property type="protein sequence ID" value="CJA30975.1"/>
    <property type="gene ID" value="WBGene00206822"/>
</dbReference>
<organism evidence="1 2">
    <name type="scientific">Caenorhabditis japonica</name>
    <dbReference type="NCBI Taxonomy" id="281687"/>
    <lineage>
        <taxon>Eukaryota</taxon>
        <taxon>Metazoa</taxon>
        <taxon>Ecdysozoa</taxon>
        <taxon>Nematoda</taxon>
        <taxon>Chromadorea</taxon>
        <taxon>Rhabditida</taxon>
        <taxon>Rhabditina</taxon>
        <taxon>Rhabditomorpha</taxon>
        <taxon>Rhabditoidea</taxon>
        <taxon>Rhabditidae</taxon>
        <taxon>Peloderinae</taxon>
        <taxon>Caenorhabditis</taxon>
    </lineage>
</organism>
<keyword evidence="2" id="KW-1185">Reference proteome</keyword>
<protein>
    <submittedName>
        <fullName evidence="1">Uncharacterized protein</fullName>
    </submittedName>
</protein>
<sequence length="114" mass="12964">MVHQIVYSHTHTRVHHAAVHTRRLRLTNTQSHTVTALATCVSLPTLRSDYTRTTIIGTPDRAHFSAHSLTYRPALLYHHSALVEHSGTEDTPLHRSTTADPLYKEAYDHSWSVF</sequence>
<accession>A0A8R1ECF4</accession>
<evidence type="ECO:0000313" key="1">
    <source>
        <dbReference type="EnsemblMetazoa" id="CJA30975.1"/>
    </source>
</evidence>
<name>A0A8R1ECF4_CAEJA</name>
<dbReference type="AlphaFoldDB" id="A0A8R1ECF4"/>
<evidence type="ECO:0000313" key="2">
    <source>
        <dbReference type="Proteomes" id="UP000005237"/>
    </source>
</evidence>
<proteinExistence type="predicted"/>
<reference evidence="1" key="2">
    <citation type="submission" date="2022-06" db="UniProtKB">
        <authorList>
            <consortium name="EnsemblMetazoa"/>
        </authorList>
    </citation>
    <scope>IDENTIFICATION</scope>
    <source>
        <strain evidence="1">DF5081</strain>
    </source>
</reference>